<dbReference type="AlphaFoldDB" id="A0A9N7YPG3"/>
<evidence type="ECO:0000313" key="3">
    <source>
        <dbReference type="Proteomes" id="UP001153269"/>
    </source>
</evidence>
<feature type="region of interest" description="Disordered" evidence="1">
    <location>
        <begin position="1"/>
        <end position="34"/>
    </location>
</feature>
<sequence length="135" mass="14298">MEPDLHVSTPKTPKEPTGESALLSGQTETTPLPQQLTAGPACLLSTWGSGGAMHGPPPLGPPHLDPAMGQGFSCLRPVQPPRGALRVFSCSVDPAQFTNFISFTVLPLPSSSTNTSVQPQKERMWGQFTDNGDVF</sequence>
<dbReference type="EMBL" id="CADEAL010001369">
    <property type="protein sequence ID" value="CAB1431764.1"/>
    <property type="molecule type" value="Genomic_DNA"/>
</dbReference>
<comment type="caution">
    <text evidence="2">The sequence shown here is derived from an EMBL/GenBank/DDBJ whole genome shotgun (WGS) entry which is preliminary data.</text>
</comment>
<name>A0A9N7YPG3_PLEPL</name>
<reference evidence="2" key="1">
    <citation type="submission" date="2020-03" db="EMBL/GenBank/DDBJ databases">
        <authorList>
            <person name="Weist P."/>
        </authorList>
    </citation>
    <scope>NUCLEOTIDE SEQUENCE</scope>
</reference>
<evidence type="ECO:0000256" key="1">
    <source>
        <dbReference type="SAM" id="MobiDB-lite"/>
    </source>
</evidence>
<keyword evidence="3" id="KW-1185">Reference proteome</keyword>
<accession>A0A9N7YPG3</accession>
<evidence type="ECO:0000313" key="2">
    <source>
        <dbReference type="EMBL" id="CAB1431764.1"/>
    </source>
</evidence>
<proteinExistence type="predicted"/>
<dbReference type="Proteomes" id="UP001153269">
    <property type="component" value="Unassembled WGS sequence"/>
</dbReference>
<organism evidence="2 3">
    <name type="scientific">Pleuronectes platessa</name>
    <name type="common">European plaice</name>
    <dbReference type="NCBI Taxonomy" id="8262"/>
    <lineage>
        <taxon>Eukaryota</taxon>
        <taxon>Metazoa</taxon>
        <taxon>Chordata</taxon>
        <taxon>Craniata</taxon>
        <taxon>Vertebrata</taxon>
        <taxon>Euteleostomi</taxon>
        <taxon>Actinopterygii</taxon>
        <taxon>Neopterygii</taxon>
        <taxon>Teleostei</taxon>
        <taxon>Neoteleostei</taxon>
        <taxon>Acanthomorphata</taxon>
        <taxon>Carangaria</taxon>
        <taxon>Pleuronectiformes</taxon>
        <taxon>Pleuronectoidei</taxon>
        <taxon>Pleuronectidae</taxon>
        <taxon>Pleuronectes</taxon>
    </lineage>
</organism>
<protein>
    <submittedName>
        <fullName evidence="2">Uncharacterized protein</fullName>
    </submittedName>
</protein>
<gene>
    <name evidence="2" type="ORF">PLEPLA_LOCUS19821</name>
</gene>